<dbReference type="CDD" id="cd06170">
    <property type="entry name" value="LuxR_C_like"/>
    <property type="match status" value="1"/>
</dbReference>
<evidence type="ECO:0000256" key="4">
    <source>
        <dbReference type="SAM" id="MobiDB-lite"/>
    </source>
</evidence>
<dbReference type="GO" id="GO:0006355">
    <property type="term" value="P:regulation of DNA-templated transcription"/>
    <property type="evidence" value="ECO:0007669"/>
    <property type="project" value="InterPro"/>
</dbReference>
<accession>A0A6I3JEN7</accession>
<dbReference type="PRINTS" id="PR00038">
    <property type="entry name" value="HTHLUXR"/>
</dbReference>
<evidence type="ECO:0000313" key="5">
    <source>
        <dbReference type="EMBL" id="MTB96582.1"/>
    </source>
</evidence>
<evidence type="ECO:0000256" key="2">
    <source>
        <dbReference type="ARBA" id="ARBA00023125"/>
    </source>
</evidence>
<evidence type="ECO:0000256" key="3">
    <source>
        <dbReference type="ARBA" id="ARBA00023163"/>
    </source>
</evidence>
<dbReference type="SUPFAM" id="SSF46894">
    <property type="entry name" value="C-terminal effector domain of the bipartite response regulators"/>
    <property type="match status" value="1"/>
</dbReference>
<dbReference type="InterPro" id="IPR000792">
    <property type="entry name" value="Tscrpt_reg_LuxR_C"/>
</dbReference>
<feature type="compositionally biased region" description="Basic and acidic residues" evidence="4">
    <location>
        <begin position="1"/>
        <end position="11"/>
    </location>
</feature>
<evidence type="ECO:0000256" key="1">
    <source>
        <dbReference type="ARBA" id="ARBA00023015"/>
    </source>
</evidence>
<evidence type="ECO:0000313" key="6">
    <source>
        <dbReference type="Proteomes" id="UP000433406"/>
    </source>
</evidence>
<proteinExistence type="predicted"/>
<keyword evidence="3" id="KW-0804">Transcription</keyword>
<dbReference type="PANTHER" id="PTHR44688">
    <property type="entry name" value="DNA-BINDING TRANSCRIPTIONAL ACTIVATOR DEVR_DOSR"/>
    <property type="match status" value="1"/>
</dbReference>
<comment type="caution">
    <text evidence="5">The sequence shown here is derived from an EMBL/GenBank/DDBJ whole genome shotgun (WGS) entry which is preliminary data.</text>
</comment>
<dbReference type="PROSITE" id="PS50043">
    <property type="entry name" value="HTH_LUXR_2"/>
    <property type="match status" value="1"/>
</dbReference>
<dbReference type="AlphaFoldDB" id="A0A6I3JEN7"/>
<gene>
    <name evidence="5" type="ORF">GGQ22_16015</name>
</gene>
<dbReference type="PANTHER" id="PTHR44688:SF16">
    <property type="entry name" value="DNA-BINDING TRANSCRIPTIONAL ACTIVATOR DEVR_DOSR"/>
    <property type="match status" value="1"/>
</dbReference>
<protein>
    <submittedName>
        <fullName evidence="5">HTH domain-containing protein</fullName>
    </submittedName>
</protein>
<name>A0A6I3JEN7_9ACTN</name>
<dbReference type="InterPro" id="IPR016032">
    <property type="entry name" value="Sig_transdc_resp-reg_C-effctor"/>
</dbReference>
<reference evidence="5 6" key="1">
    <citation type="submission" date="2019-10" db="EMBL/GenBank/DDBJ databases">
        <title>Nocardioides novel species isolated from the excrement of Marmot.</title>
        <authorList>
            <person name="Zhang G."/>
        </authorList>
    </citation>
    <scope>NUCLEOTIDE SEQUENCE [LARGE SCALE GENOMIC DNA]</scope>
    <source>
        <strain evidence="6">zg-579</strain>
    </source>
</reference>
<organism evidence="5 6">
    <name type="scientific">Nocardioides marmotae</name>
    <dbReference type="NCBI Taxonomy" id="2663857"/>
    <lineage>
        <taxon>Bacteria</taxon>
        <taxon>Bacillati</taxon>
        <taxon>Actinomycetota</taxon>
        <taxon>Actinomycetes</taxon>
        <taxon>Propionibacteriales</taxon>
        <taxon>Nocardioidaceae</taxon>
        <taxon>Nocardioides</taxon>
    </lineage>
</organism>
<dbReference type="RefSeq" id="WP_154616439.1">
    <property type="nucleotide sequence ID" value="NZ_CP053660.1"/>
</dbReference>
<dbReference type="GO" id="GO:0003677">
    <property type="term" value="F:DNA binding"/>
    <property type="evidence" value="ECO:0007669"/>
    <property type="project" value="UniProtKB-KW"/>
</dbReference>
<feature type="region of interest" description="Disordered" evidence="4">
    <location>
        <begin position="1"/>
        <end position="20"/>
    </location>
</feature>
<sequence>MTAPAEDRAAEAARGARGPARPGVRRRLALMAEERLVGDTVRVALRSRGYEAVALDWPSSRRPAAEHQRQVRLTRSAVGVIFGDLATPRRRAEARAVVEGAPLRWLLVVNDPGDPAWGGMIQAGAAGVLPTSVGLDELTLALRMLFGGQDLLSPARRRAMVAAWRESERADLHAVVSIARLSTREREILALLYDGVTVAEIAERAGVSEQTVRSQVKAVLRKLEVNSQLAAVAVYRRVLGHR</sequence>
<dbReference type="Proteomes" id="UP000433406">
    <property type="component" value="Unassembled WGS sequence"/>
</dbReference>
<dbReference type="EMBL" id="WLCI01000016">
    <property type="protein sequence ID" value="MTB96582.1"/>
    <property type="molecule type" value="Genomic_DNA"/>
</dbReference>
<dbReference type="SMART" id="SM00421">
    <property type="entry name" value="HTH_LUXR"/>
    <property type="match status" value="1"/>
</dbReference>
<keyword evidence="2" id="KW-0238">DNA-binding</keyword>
<keyword evidence="6" id="KW-1185">Reference proteome</keyword>
<dbReference type="Pfam" id="PF00196">
    <property type="entry name" value="GerE"/>
    <property type="match status" value="1"/>
</dbReference>
<dbReference type="Gene3D" id="3.40.50.2300">
    <property type="match status" value="1"/>
</dbReference>
<keyword evidence="1" id="KW-0805">Transcription regulation</keyword>